<gene>
    <name evidence="2" type="ORF">CPB84DRAFT_1846145</name>
</gene>
<name>A0A9P5NQC2_GYMJU</name>
<evidence type="ECO:0000313" key="2">
    <source>
        <dbReference type="EMBL" id="KAF8902780.1"/>
    </source>
</evidence>
<accession>A0A9P5NQC2</accession>
<feature type="compositionally biased region" description="Low complexity" evidence="1">
    <location>
        <begin position="14"/>
        <end position="25"/>
    </location>
</feature>
<keyword evidence="3" id="KW-1185">Reference proteome</keyword>
<feature type="compositionally biased region" description="Basic and acidic residues" evidence="1">
    <location>
        <begin position="1"/>
        <end position="13"/>
    </location>
</feature>
<dbReference type="AlphaFoldDB" id="A0A9P5NQC2"/>
<dbReference type="Proteomes" id="UP000724874">
    <property type="component" value="Unassembled WGS sequence"/>
</dbReference>
<feature type="region of interest" description="Disordered" evidence="1">
    <location>
        <begin position="1"/>
        <end position="25"/>
    </location>
</feature>
<evidence type="ECO:0000313" key="3">
    <source>
        <dbReference type="Proteomes" id="UP000724874"/>
    </source>
</evidence>
<organism evidence="2 3">
    <name type="scientific">Gymnopilus junonius</name>
    <name type="common">Spectacular rustgill mushroom</name>
    <name type="synonym">Gymnopilus spectabilis subsp. junonius</name>
    <dbReference type="NCBI Taxonomy" id="109634"/>
    <lineage>
        <taxon>Eukaryota</taxon>
        <taxon>Fungi</taxon>
        <taxon>Dikarya</taxon>
        <taxon>Basidiomycota</taxon>
        <taxon>Agaricomycotina</taxon>
        <taxon>Agaricomycetes</taxon>
        <taxon>Agaricomycetidae</taxon>
        <taxon>Agaricales</taxon>
        <taxon>Agaricineae</taxon>
        <taxon>Hymenogastraceae</taxon>
        <taxon>Gymnopilus</taxon>
    </lineage>
</organism>
<comment type="caution">
    <text evidence="2">The sequence shown here is derived from an EMBL/GenBank/DDBJ whole genome shotgun (WGS) entry which is preliminary data.</text>
</comment>
<dbReference type="OrthoDB" id="3222453at2759"/>
<protein>
    <submittedName>
        <fullName evidence="2">Uncharacterized protein</fullName>
    </submittedName>
</protein>
<dbReference type="EMBL" id="JADNYJ010000034">
    <property type="protein sequence ID" value="KAF8902780.1"/>
    <property type="molecule type" value="Genomic_DNA"/>
</dbReference>
<proteinExistence type="predicted"/>
<evidence type="ECO:0000256" key="1">
    <source>
        <dbReference type="SAM" id="MobiDB-lite"/>
    </source>
</evidence>
<sequence>MTNHVDSQRESDSNSHISISRGSSINGPYRQEKVVNTFPQCHLVHSIIGAEETYSRSLFSAGHGFAFWDIPGSHIRGPTPLEQLEGMSLLGMSIGDIGIIDPNGEFIFGFNVFASAADPLHQGQVPDDFVEIQPGLDRANEVQVIPNYFKPGSIVASKGVNVDEISEEPLKISMWSTAREGALLVLPHGGSREDLKSTSRFTEYVSKHALEWYRYMCLHSRTSATTVPNGSLYLITGCDRAKAWSSLAFPSNWKNAGKRIEVTYEGEEFPCWAPSRWSREKSIGLVEGKGRHFCIFARGIRISISNRLWIRHLPYNPPEEASYYNILSTPIVGFRSKIARIRDRLLRNSGVLLSRHQKFPFHPSILISQILLEQHPTADIVLVEDSVWCNLAKDGYATLPEVLDWVVTAVMSCELVTVDRLVSLKPKTAAAATPSKANFVKDLLAKYADWRARTRVLRQAERILWSH</sequence>
<reference evidence="2" key="1">
    <citation type="submission" date="2020-11" db="EMBL/GenBank/DDBJ databases">
        <authorList>
            <consortium name="DOE Joint Genome Institute"/>
            <person name="Ahrendt S."/>
            <person name="Riley R."/>
            <person name="Andreopoulos W."/>
            <person name="LaButti K."/>
            <person name="Pangilinan J."/>
            <person name="Ruiz-duenas F.J."/>
            <person name="Barrasa J.M."/>
            <person name="Sanchez-Garcia M."/>
            <person name="Camarero S."/>
            <person name="Miyauchi S."/>
            <person name="Serrano A."/>
            <person name="Linde D."/>
            <person name="Babiker R."/>
            <person name="Drula E."/>
            <person name="Ayuso-Fernandez I."/>
            <person name="Pacheco R."/>
            <person name="Padilla G."/>
            <person name="Ferreira P."/>
            <person name="Barriuso J."/>
            <person name="Kellner H."/>
            <person name="Castanera R."/>
            <person name="Alfaro M."/>
            <person name="Ramirez L."/>
            <person name="Pisabarro A.G."/>
            <person name="Kuo A."/>
            <person name="Tritt A."/>
            <person name="Lipzen A."/>
            <person name="He G."/>
            <person name="Yan M."/>
            <person name="Ng V."/>
            <person name="Cullen D."/>
            <person name="Martin F."/>
            <person name="Rosso M.-N."/>
            <person name="Henrissat B."/>
            <person name="Hibbett D."/>
            <person name="Martinez A.T."/>
            <person name="Grigoriev I.V."/>
        </authorList>
    </citation>
    <scope>NUCLEOTIDE SEQUENCE</scope>
    <source>
        <strain evidence="2">AH 44721</strain>
    </source>
</reference>